<feature type="transmembrane region" description="Helical" evidence="2">
    <location>
        <begin position="184"/>
        <end position="205"/>
    </location>
</feature>
<keyword evidence="5" id="KW-1185">Reference proteome</keyword>
<evidence type="ECO:0000313" key="5">
    <source>
        <dbReference type="Proteomes" id="UP000620124"/>
    </source>
</evidence>
<proteinExistence type="predicted"/>
<feature type="compositionally biased region" description="Low complexity" evidence="1">
    <location>
        <begin position="266"/>
        <end position="277"/>
    </location>
</feature>
<feature type="domain" description="DUF6535" evidence="3">
    <location>
        <begin position="115"/>
        <end position="205"/>
    </location>
</feature>
<reference evidence="4" key="1">
    <citation type="submission" date="2020-05" db="EMBL/GenBank/DDBJ databases">
        <title>Mycena genomes resolve the evolution of fungal bioluminescence.</title>
        <authorList>
            <person name="Tsai I.J."/>
        </authorList>
    </citation>
    <scope>NUCLEOTIDE SEQUENCE</scope>
    <source>
        <strain evidence="4">CCC161011</strain>
    </source>
</reference>
<evidence type="ECO:0000256" key="1">
    <source>
        <dbReference type="SAM" id="MobiDB-lite"/>
    </source>
</evidence>
<feature type="transmembrane region" description="Helical" evidence="2">
    <location>
        <begin position="123"/>
        <end position="142"/>
    </location>
</feature>
<evidence type="ECO:0000313" key="4">
    <source>
        <dbReference type="EMBL" id="KAF7362551.1"/>
    </source>
</evidence>
<name>A0A8H6YPQ0_9AGAR</name>
<protein>
    <recommendedName>
        <fullName evidence="3">DUF6535 domain-containing protein</fullName>
    </recommendedName>
</protein>
<dbReference type="Proteomes" id="UP000620124">
    <property type="component" value="Unassembled WGS sequence"/>
</dbReference>
<keyword evidence="2" id="KW-0812">Transmembrane</keyword>
<dbReference type="AlphaFoldDB" id="A0A8H6YPQ0"/>
<organism evidence="4 5">
    <name type="scientific">Mycena venus</name>
    <dbReference type="NCBI Taxonomy" id="2733690"/>
    <lineage>
        <taxon>Eukaryota</taxon>
        <taxon>Fungi</taxon>
        <taxon>Dikarya</taxon>
        <taxon>Basidiomycota</taxon>
        <taxon>Agaricomycotina</taxon>
        <taxon>Agaricomycetes</taxon>
        <taxon>Agaricomycetidae</taxon>
        <taxon>Agaricales</taxon>
        <taxon>Marasmiineae</taxon>
        <taxon>Mycenaceae</taxon>
        <taxon>Mycena</taxon>
    </lineage>
</organism>
<dbReference type="InterPro" id="IPR045338">
    <property type="entry name" value="DUF6535"/>
</dbReference>
<evidence type="ECO:0000259" key="3">
    <source>
        <dbReference type="Pfam" id="PF20153"/>
    </source>
</evidence>
<feature type="domain" description="DUF6535" evidence="3">
    <location>
        <begin position="62"/>
        <end position="112"/>
    </location>
</feature>
<keyword evidence="2" id="KW-0472">Membrane</keyword>
<feature type="region of interest" description="Disordered" evidence="1">
    <location>
        <begin position="263"/>
        <end position="283"/>
    </location>
</feature>
<feature type="transmembrane region" description="Helical" evidence="2">
    <location>
        <begin position="84"/>
        <end position="103"/>
    </location>
</feature>
<evidence type="ECO:0000256" key="2">
    <source>
        <dbReference type="SAM" id="Phobius"/>
    </source>
</evidence>
<dbReference type="Pfam" id="PF20153">
    <property type="entry name" value="DUF6535"/>
    <property type="match status" value="2"/>
</dbReference>
<comment type="caution">
    <text evidence="4">The sequence shown here is derived from an EMBL/GenBank/DDBJ whole genome shotgun (WGS) entry which is preliminary data.</text>
</comment>
<dbReference type="EMBL" id="JACAZI010000004">
    <property type="protein sequence ID" value="KAF7362551.1"/>
    <property type="molecule type" value="Genomic_DNA"/>
</dbReference>
<dbReference type="OrthoDB" id="3047961at2759"/>
<sequence length="925" mass="104081">MAHEKTKLNLTENERLINTIQTCFSELLSQQEIQANSIWRLHQAVDALRQKPRATDKKTAFWTAYRTVADEYDREFQQRYITDLDASLIFAGLFSAIDSAFIIQIQPGIQPHHAPVLIVISQSLFYASLCVTLLAALLAVLAKQWLLLYSAAGSHGNIEARGLERQRKFDGLQKWRFEAILQMFPLLLQFGLCIFAVALSVYLWTVNPAPAIIVSALTAAGFGSYMALTASAVLSSDSPFQTPLALLVARSIAHFLGRGATRSSRSEFSSQPSSSLDSESHTPKFQPICGSEFPDSSPEISAVSWILETSTDPSMVTAAADIAVGLQWPLDVDFSPQITRLRDTLLECFDYSQDNIYGCAFSLKKIRFGMEQRAIQCGQAYCSLRAFRGLQLYETWFDTIRHDENGASEPPELQNMLRILVGSPEIILDSPPATRWALNAIPLRAGHNLMDHAGLLCFLRSFQSPKKLPILDTSSFADFLCCINTFLSGVSSRDVLVMDKSRFQERLFDHIFKNLALYLNNHRISRDTAASILDIMGRLASESEQSVWHSNFTHQLRQSIVFQFCSSLRTRSEGWVDVILASGGLTQRHDHLRTHPQSGYSGWVTAVLAKVSVQTTYQEPWDHRTVTGVAGLLEAQLYYGVSPHKEHIMVFLRALSIAGDISWNAGRLLFKHDFDILSWFQDETLQPILQKAAAWSSFTRVALELEDESIYIRCISLGYTLAGISEWHLQMRDKLKSWITILFRARTSWRVVGKYITVLRDIWGSDTDDYDFIDDDDEAMGLSFLALTREWANLNFAAADIEMQSIALCRCTSWVAFSENYAPRRPDTSEMVRGVRGAFSDLLRTSIVHASLRARQLASSLGITAHQPRDPAFKLDLIANMLEDLSDKIPTKPVMEERQNWASLRHVVEGQIMVFESSLQALNHS</sequence>
<gene>
    <name evidence="4" type="ORF">MVEN_00603300</name>
</gene>
<keyword evidence="2" id="KW-1133">Transmembrane helix</keyword>
<accession>A0A8H6YPQ0</accession>